<dbReference type="Gene3D" id="1.20.1440.120">
    <property type="entry name" value="Recombination protein O, C-terminal domain"/>
    <property type="match status" value="1"/>
</dbReference>
<evidence type="ECO:0000256" key="5">
    <source>
        <dbReference type="ARBA" id="ARBA00023204"/>
    </source>
</evidence>
<dbReference type="InterPro" id="IPR012340">
    <property type="entry name" value="NA-bd_OB-fold"/>
</dbReference>
<dbReference type="EMBL" id="UOGJ01000036">
    <property type="protein sequence ID" value="VAX35191.1"/>
    <property type="molecule type" value="Genomic_DNA"/>
</dbReference>
<keyword evidence="4" id="KW-0233">DNA recombination</keyword>
<keyword evidence="5" id="KW-0234">DNA repair</keyword>
<dbReference type="PANTHER" id="PTHR33991">
    <property type="entry name" value="DNA REPAIR PROTEIN RECO"/>
    <property type="match status" value="1"/>
</dbReference>
<dbReference type="AlphaFoldDB" id="A0A3B1D8P2"/>
<organism evidence="8">
    <name type="scientific">hydrothermal vent metagenome</name>
    <dbReference type="NCBI Taxonomy" id="652676"/>
    <lineage>
        <taxon>unclassified sequences</taxon>
        <taxon>metagenomes</taxon>
        <taxon>ecological metagenomes</taxon>
    </lineage>
</organism>
<evidence type="ECO:0000256" key="3">
    <source>
        <dbReference type="ARBA" id="ARBA00022763"/>
    </source>
</evidence>
<dbReference type="Pfam" id="PF11967">
    <property type="entry name" value="RecO_N"/>
    <property type="match status" value="1"/>
</dbReference>
<evidence type="ECO:0000256" key="1">
    <source>
        <dbReference type="ARBA" id="ARBA00007452"/>
    </source>
</evidence>
<evidence type="ECO:0000256" key="6">
    <source>
        <dbReference type="ARBA" id="ARBA00033409"/>
    </source>
</evidence>
<dbReference type="GO" id="GO:0043590">
    <property type="term" value="C:bacterial nucleoid"/>
    <property type="evidence" value="ECO:0007669"/>
    <property type="project" value="TreeGrafter"/>
</dbReference>
<accession>A0A3B1D8P2</accession>
<keyword evidence="3" id="KW-0227">DNA damage</keyword>
<evidence type="ECO:0000313" key="8">
    <source>
        <dbReference type="EMBL" id="VAX35191.1"/>
    </source>
</evidence>
<evidence type="ECO:0000256" key="4">
    <source>
        <dbReference type="ARBA" id="ARBA00023172"/>
    </source>
</evidence>
<proteinExistence type="inferred from homology"/>
<gene>
    <name evidence="8" type="ORF">MNBD_UNCLBAC01-1997</name>
</gene>
<comment type="similarity">
    <text evidence="1">Belongs to the RecO family.</text>
</comment>
<evidence type="ECO:0000256" key="2">
    <source>
        <dbReference type="ARBA" id="ARBA00021310"/>
    </source>
</evidence>
<dbReference type="PANTHER" id="PTHR33991:SF1">
    <property type="entry name" value="DNA REPAIR PROTEIN RECO"/>
    <property type="match status" value="1"/>
</dbReference>
<dbReference type="InterPro" id="IPR022572">
    <property type="entry name" value="DNA_rep/recomb_RecO_N"/>
</dbReference>
<dbReference type="InterPro" id="IPR042242">
    <property type="entry name" value="RecO_C"/>
</dbReference>
<dbReference type="NCBIfam" id="TIGR00613">
    <property type="entry name" value="reco"/>
    <property type="match status" value="1"/>
</dbReference>
<name>A0A3B1D8P2_9ZZZZ</name>
<dbReference type="Pfam" id="PF02565">
    <property type="entry name" value="RecO_C"/>
    <property type="match status" value="1"/>
</dbReference>
<dbReference type="InterPro" id="IPR003717">
    <property type="entry name" value="RecO"/>
</dbReference>
<dbReference type="SUPFAM" id="SSF50249">
    <property type="entry name" value="Nucleic acid-binding proteins"/>
    <property type="match status" value="1"/>
</dbReference>
<dbReference type="HAMAP" id="MF_00201">
    <property type="entry name" value="RecO"/>
    <property type="match status" value="1"/>
</dbReference>
<dbReference type="Gene3D" id="2.40.50.140">
    <property type="entry name" value="Nucleic acid-binding proteins"/>
    <property type="match status" value="1"/>
</dbReference>
<dbReference type="SUPFAM" id="SSF57863">
    <property type="entry name" value="ArfGap/RecO-like zinc finger"/>
    <property type="match status" value="1"/>
</dbReference>
<protein>
    <recommendedName>
        <fullName evidence="2">DNA repair protein RecO</fullName>
    </recommendedName>
    <alternativeName>
        <fullName evidence="6">Recombination protein O</fullName>
    </alternativeName>
</protein>
<dbReference type="GO" id="GO:0006302">
    <property type="term" value="P:double-strand break repair"/>
    <property type="evidence" value="ECO:0007669"/>
    <property type="project" value="TreeGrafter"/>
</dbReference>
<sequence>MILKTEGIILKTFDLRETSRIAFVFSKEYGKIKGVLKGIRKDPRKFGSSLDRFSVNDIVYYQYRRSDLHLISQCDMKQFFPDIRLDYKRSMAAGYVLELVDKIMQVEQKNEAVYQLMMDYLNSLEAENDIDKLVYIFQIKILLLSGFRPHIDACVKCGKEVSGRARFSLKEGGLLCCDCPTAGSDLTSISQGTVSSMLYIERNQWVSSLRLGLTQIARRELKYILNNFLVYHLERKIHTAKYLQAT</sequence>
<evidence type="ECO:0000259" key="7">
    <source>
        <dbReference type="Pfam" id="PF11967"/>
    </source>
</evidence>
<dbReference type="InterPro" id="IPR037278">
    <property type="entry name" value="ARFGAP/RecO"/>
</dbReference>
<dbReference type="GO" id="GO:0006310">
    <property type="term" value="P:DNA recombination"/>
    <property type="evidence" value="ECO:0007669"/>
    <property type="project" value="UniProtKB-KW"/>
</dbReference>
<reference evidence="8" key="1">
    <citation type="submission" date="2018-06" db="EMBL/GenBank/DDBJ databases">
        <authorList>
            <person name="Zhirakovskaya E."/>
        </authorList>
    </citation>
    <scope>NUCLEOTIDE SEQUENCE</scope>
</reference>
<feature type="domain" description="DNA replication/recombination mediator RecO N-terminal" evidence="7">
    <location>
        <begin position="1"/>
        <end position="79"/>
    </location>
</feature>